<dbReference type="Pfam" id="PF14903">
    <property type="entry name" value="WG_beta_rep"/>
    <property type="match status" value="3"/>
</dbReference>
<name>A0AAW5I724_9BACT</name>
<gene>
    <name evidence="1" type="ORF">NND11_14990</name>
</gene>
<accession>A0AAW5I724</accession>
<dbReference type="RefSeq" id="WP_234564887.1">
    <property type="nucleotide sequence ID" value="NZ_JAJTTD010000035.1"/>
</dbReference>
<dbReference type="InterPro" id="IPR032774">
    <property type="entry name" value="WG_beta_rep"/>
</dbReference>
<dbReference type="EMBL" id="JANDXR010000030">
    <property type="protein sequence ID" value="MCP9502820.1"/>
    <property type="molecule type" value="Genomic_DNA"/>
</dbReference>
<protein>
    <submittedName>
        <fullName evidence="1">WG repeat-containing protein</fullName>
    </submittedName>
</protein>
<organism evidence="1 2">
    <name type="scientific">Segatella copri</name>
    <dbReference type="NCBI Taxonomy" id="165179"/>
    <lineage>
        <taxon>Bacteria</taxon>
        <taxon>Pseudomonadati</taxon>
        <taxon>Bacteroidota</taxon>
        <taxon>Bacteroidia</taxon>
        <taxon>Bacteroidales</taxon>
        <taxon>Prevotellaceae</taxon>
        <taxon>Segatella</taxon>
    </lineage>
</organism>
<dbReference type="Proteomes" id="UP001206014">
    <property type="component" value="Unassembled WGS sequence"/>
</dbReference>
<evidence type="ECO:0000313" key="2">
    <source>
        <dbReference type="Proteomes" id="UP001206014"/>
    </source>
</evidence>
<dbReference type="AlphaFoldDB" id="A0AAW5I724"/>
<dbReference type="PANTHER" id="PTHR37841">
    <property type="entry name" value="GLR2918 PROTEIN"/>
    <property type="match status" value="1"/>
</dbReference>
<evidence type="ECO:0000313" key="1">
    <source>
        <dbReference type="EMBL" id="MCP9502820.1"/>
    </source>
</evidence>
<proteinExistence type="predicted"/>
<dbReference type="PANTHER" id="PTHR37841:SF1">
    <property type="entry name" value="DUF3298 DOMAIN-CONTAINING PROTEIN"/>
    <property type="match status" value="1"/>
</dbReference>
<sequence>MSKNILNVPMYSVRGNQEIIDEIKDEYIKGGHNLCFVQPREKFYKDLGKKFEEFDLISHALVIGKRQTLMHLVQKGTRFGIFAGTDLSIHRPIEYLQLIPMDVGGNNGIEFMALNDNFKWGIPKKRVFWDKEKEILPFIFDDINTPTEEIYPVKYEGKWGLYYSRKKVFVIEPQYEDASVIREGLWAVKKGGKWGFVDLFNRCRIPFEYESVSDFSHGYAHAVAFSFMGNDGEVLLNHQGKSVHFKNVKLYNDQYWQGLEIKKSFVNHEEYSYLVNGNNDIIIPKDKYRYLGRFSEGLIAASIDGDKFGFIDIEENIIIPFMYKKERWADSWCNVFRHDLVTTSVRDKK</sequence>
<reference evidence="1" key="1">
    <citation type="submission" date="2022-07" db="EMBL/GenBank/DDBJ databases">
        <title>Prevotella copri.</title>
        <authorList>
            <person name="Yang C."/>
        </authorList>
    </citation>
    <scope>NUCLEOTIDE SEQUENCE</scope>
    <source>
        <strain evidence="1">HF88</strain>
    </source>
</reference>
<comment type="caution">
    <text evidence="1">The sequence shown here is derived from an EMBL/GenBank/DDBJ whole genome shotgun (WGS) entry which is preliminary data.</text>
</comment>